<dbReference type="Pfam" id="PF00155">
    <property type="entry name" value="Aminotran_1_2"/>
    <property type="match status" value="1"/>
</dbReference>
<name>A0A1S3JMX8_LINAN</name>
<keyword evidence="5" id="KW-0012">Acyltransferase</keyword>
<dbReference type="InterPro" id="IPR004839">
    <property type="entry name" value="Aminotransferase_I/II_large"/>
</dbReference>
<dbReference type="PANTHER" id="PTHR13693:SF100">
    <property type="entry name" value="8-AMINO-7-OXONONANOATE SYNTHASE"/>
    <property type="match status" value="1"/>
</dbReference>
<evidence type="ECO:0000256" key="1">
    <source>
        <dbReference type="ARBA" id="ARBA00001933"/>
    </source>
</evidence>
<comment type="cofactor">
    <cofactor evidence="1">
        <name>pyridoxal 5'-phosphate</name>
        <dbReference type="ChEBI" id="CHEBI:597326"/>
    </cofactor>
</comment>
<evidence type="ECO:0000313" key="7">
    <source>
        <dbReference type="Proteomes" id="UP000085678"/>
    </source>
</evidence>
<dbReference type="GO" id="GO:0030170">
    <property type="term" value="F:pyridoxal phosphate binding"/>
    <property type="evidence" value="ECO:0007669"/>
    <property type="project" value="InterPro"/>
</dbReference>
<keyword evidence="4" id="KW-0663">Pyridoxal phosphate</keyword>
<dbReference type="OrthoDB" id="9988688at2759"/>
<evidence type="ECO:0000256" key="4">
    <source>
        <dbReference type="ARBA" id="ARBA00022898"/>
    </source>
</evidence>
<dbReference type="InterPro" id="IPR015421">
    <property type="entry name" value="PyrdxlP-dep_Trfase_major"/>
</dbReference>
<evidence type="ECO:0000256" key="5">
    <source>
        <dbReference type="ARBA" id="ARBA00023315"/>
    </source>
</evidence>
<keyword evidence="3" id="KW-0808">Transferase</keyword>
<dbReference type="GO" id="GO:0009102">
    <property type="term" value="P:biotin biosynthetic process"/>
    <property type="evidence" value="ECO:0007669"/>
    <property type="project" value="TreeGrafter"/>
</dbReference>
<dbReference type="InterPro" id="IPR050087">
    <property type="entry name" value="AON_synthase_class-II"/>
</dbReference>
<sequence length="432" mass="47609">MKAISTVRSVLHQSIHANRTPLSLTTTVKRCMGGQLPGQHSQELAARTKAAYSPFETLNKYTSHVDMFSCDYLGLGQNEELNWVHAYSILRHGMDRICSCVVSYPGDSPVKDTERALARWLKSESAALTYSCTAANIGAMEILLKGNERPVYVDRFAHATLQVGVTFAGAAGRLHVFHHNDLDHLRSLIAKTGSGVVVVDSIYSTNGEEAPMADLVDLCHDLGCILVVDESHALGVIGEQGEGLVAHLGLEDGVHVRTTSFLKSLTCENGVIASSRDFTDCFNHATTLGIFSNAMQISGAMRVKKAMELAMHATEQRENLRKLSKSFRQQLKEAGFPVRTDIDHPIVSVVVGEMERAVEIHHYLCSKGIYPWVFFYPATPKDGAMVRFVINQYLTPEKLAYTVETMKNLREDLKPSTGMGREERSAISQAII</sequence>
<protein>
    <submittedName>
        <fullName evidence="8">Uncharacterized protein LOC106174622</fullName>
    </submittedName>
</protein>
<dbReference type="SUPFAM" id="SSF53383">
    <property type="entry name" value="PLP-dependent transferases"/>
    <property type="match status" value="1"/>
</dbReference>
<dbReference type="GO" id="GO:0008710">
    <property type="term" value="F:8-amino-7-oxononanoate synthase activity"/>
    <property type="evidence" value="ECO:0007669"/>
    <property type="project" value="TreeGrafter"/>
</dbReference>
<dbReference type="AlphaFoldDB" id="A0A1S3JMX8"/>
<evidence type="ECO:0000256" key="3">
    <source>
        <dbReference type="ARBA" id="ARBA00022679"/>
    </source>
</evidence>
<dbReference type="RefSeq" id="XP_013411733.1">
    <property type="nucleotide sequence ID" value="XM_013556279.1"/>
</dbReference>
<keyword evidence="7" id="KW-1185">Reference proteome</keyword>
<organism evidence="7 8">
    <name type="scientific">Lingula anatina</name>
    <name type="common">Brachiopod</name>
    <name type="synonym">Lingula unguis</name>
    <dbReference type="NCBI Taxonomy" id="7574"/>
    <lineage>
        <taxon>Eukaryota</taxon>
        <taxon>Metazoa</taxon>
        <taxon>Spiralia</taxon>
        <taxon>Lophotrochozoa</taxon>
        <taxon>Brachiopoda</taxon>
        <taxon>Linguliformea</taxon>
        <taxon>Lingulata</taxon>
        <taxon>Lingulida</taxon>
        <taxon>Linguloidea</taxon>
        <taxon>Lingulidae</taxon>
        <taxon>Lingula</taxon>
    </lineage>
</organism>
<accession>A0A1S3JMX8</accession>
<dbReference type="Proteomes" id="UP000085678">
    <property type="component" value="Unplaced"/>
</dbReference>
<dbReference type="PANTHER" id="PTHR13693">
    <property type="entry name" value="CLASS II AMINOTRANSFERASE/8-AMINO-7-OXONONANOATE SYNTHASE"/>
    <property type="match status" value="1"/>
</dbReference>
<reference evidence="8" key="1">
    <citation type="submission" date="2025-08" db="UniProtKB">
        <authorList>
            <consortium name="RefSeq"/>
        </authorList>
    </citation>
    <scope>IDENTIFICATION</scope>
    <source>
        <tissue evidence="8">Gonads</tissue>
    </source>
</reference>
<dbReference type="InterPro" id="IPR015422">
    <property type="entry name" value="PyrdxlP-dep_Trfase_small"/>
</dbReference>
<feature type="domain" description="Aminotransferase class I/classII large" evidence="6">
    <location>
        <begin position="110"/>
        <end position="403"/>
    </location>
</feature>
<comment type="similarity">
    <text evidence="2">Belongs to the class-II pyridoxal-phosphate-dependent aminotransferase family.</text>
</comment>
<evidence type="ECO:0000256" key="2">
    <source>
        <dbReference type="ARBA" id="ARBA00008392"/>
    </source>
</evidence>
<dbReference type="InterPro" id="IPR015424">
    <property type="entry name" value="PyrdxlP-dep_Trfase"/>
</dbReference>
<gene>
    <name evidence="8" type="primary">LOC106174622</name>
</gene>
<dbReference type="GeneID" id="106174622"/>
<proteinExistence type="inferred from homology"/>
<dbReference type="InParanoid" id="A0A1S3JMX8"/>
<dbReference type="Gene3D" id="3.40.640.10">
    <property type="entry name" value="Type I PLP-dependent aspartate aminotransferase-like (Major domain)"/>
    <property type="match status" value="1"/>
</dbReference>
<evidence type="ECO:0000313" key="8">
    <source>
        <dbReference type="RefSeq" id="XP_013411733.1"/>
    </source>
</evidence>
<dbReference type="KEGG" id="lak:106174622"/>
<evidence type="ECO:0000259" key="6">
    <source>
        <dbReference type="Pfam" id="PF00155"/>
    </source>
</evidence>
<dbReference type="Gene3D" id="3.90.1150.10">
    <property type="entry name" value="Aspartate Aminotransferase, domain 1"/>
    <property type="match status" value="1"/>
</dbReference>
<dbReference type="STRING" id="7574.A0A1S3JMX8"/>